<evidence type="ECO:0000256" key="1">
    <source>
        <dbReference type="SAM" id="SignalP"/>
    </source>
</evidence>
<feature type="signal peptide" evidence="1">
    <location>
        <begin position="1"/>
        <end position="22"/>
    </location>
</feature>
<keyword evidence="1" id="KW-0732">Signal</keyword>
<accession>A0AAD5WJL1</accession>
<proteinExistence type="predicted"/>
<evidence type="ECO:0000313" key="3">
    <source>
        <dbReference type="Proteomes" id="UP001196413"/>
    </source>
</evidence>
<dbReference type="EMBL" id="JAHQIW010007214">
    <property type="protein sequence ID" value="KAJ1372994.1"/>
    <property type="molecule type" value="Genomic_DNA"/>
</dbReference>
<sequence length="169" mass="17719">MTGLPTNPIMILLLVSISTVVGCGVMPAGQGSEQKIILIRLIGPSPSRATLPVAMVYTSATNAVRFPATATTEEGARGFVQRPRMQTIIDVLEGQGRSALLSDAVISAILSQLTVDISYTPVNCPMVTGPEEMPDGPAGPMAETYCIIVGNTVTGICTVAMQQWDRGNV</sequence>
<comment type="caution">
    <text evidence="2">The sequence shown here is derived from an EMBL/GenBank/DDBJ whole genome shotgun (WGS) entry which is preliminary data.</text>
</comment>
<feature type="chain" id="PRO_5042136481" description="Lipoprotein" evidence="1">
    <location>
        <begin position="23"/>
        <end position="169"/>
    </location>
</feature>
<gene>
    <name evidence="2" type="ORF">KIN20_035312</name>
</gene>
<evidence type="ECO:0008006" key="4">
    <source>
        <dbReference type="Google" id="ProtNLM"/>
    </source>
</evidence>
<dbReference type="Proteomes" id="UP001196413">
    <property type="component" value="Unassembled WGS sequence"/>
</dbReference>
<reference evidence="2" key="1">
    <citation type="submission" date="2021-06" db="EMBL/GenBank/DDBJ databases">
        <title>Parelaphostrongylus tenuis whole genome reference sequence.</title>
        <authorList>
            <person name="Garwood T.J."/>
            <person name="Larsen P.A."/>
            <person name="Fountain-Jones N.M."/>
            <person name="Garbe J.R."/>
            <person name="Macchietto M.G."/>
            <person name="Kania S.A."/>
            <person name="Gerhold R.W."/>
            <person name="Richards J.E."/>
            <person name="Wolf T.M."/>
        </authorList>
    </citation>
    <scope>NUCLEOTIDE SEQUENCE</scope>
    <source>
        <strain evidence="2">MNPRO001-30</strain>
        <tissue evidence="2">Meninges</tissue>
    </source>
</reference>
<evidence type="ECO:0000313" key="2">
    <source>
        <dbReference type="EMBL" id="KAJ1372994.1"/>
    </source>
</evidence>
<keyword evidence="3" id="KW-1185">Reference proteome</keyword>
<name>A0AAD5WJL1_PARTN</name>
<dbReference type="AlphaFoldDB" id="A0AAD5WJL1"/>
<organism evidence="2 3">
    <name type="scientific">Parelaphostrongylus tenuis</name>
    <name type="common">Meningeal worm</name>
    <dbReference type="NCBI Taxonomy" id="148309"/>
    <lineage>
        <taxon>Eukaryota</taxon>
        <taxon>Metazoa</taxon>
        <taxon>Ecdysozoa</taxon>
        <taxon>Nematoda</taxon>
        <taxon>Chromadorea</taxon>
        <taxon>Rhabditida</taxon>
        <taxon>Rhabditina</taxon>
        <taxon>Rhabditomorpha</taxon>
        <taxon>Strongyloidea</taxon>
        <taxon>Metastrongylidae</taxon>
        <taxon>Parelaphostrongylus</taxon>
    </lineage>
</organism>
<protein>
    <recommendedName>
        <fullName evidence="4">Lipoprotein</fullName>
    </recommendedName>
</protein>